<comment type="function">
    <text evidence="11">Covalently attached to the 5' extremity of the genomic and subgenomic RNAs. It may serve as a primer for the replicase.</text>
</comment>
<feature type="transmembrane region" description="Helical" evidence="13">
    <location>
        <begin position="7"/>
        <end position="25"/>
    </location>
</feature>
<evidence type="ECO:0000256" key="3">
    <source>
        <dbReference type="ARBA" id="ARBA00022670"/>
    </source>
</evidence>
<keyword evidence="8" id="KW-1043">Host membrane</keyword>
<dbReference type="InterPro" id="IPR043504">
    <property type="entry name" value="Peptidase_S1_PA_chymotrypsin"/>
</dbReference>
<evidence type="ECO:0000256" key="8">
    <source>
        <dbReference type="ARBA" id="ARBA00022870"/>
    </source>
</evidence>
<dbReference type="Gene3D" id="2.40.10.10">
    <property type="entry name" value="Trypsin-like serine proteases"/>
    <property type="match status" value="2"/>
</dbReference>
<keyword evidence="9 13" id="KW-1133">Transmembrane helix</keyword>
<dbReference type="InterPro" id="IPR009003">
    <property type="entry name" value="Peptidase_S1_PA"/>
</dbReference>
<feature type="region of interest" description="Disordered" evidence="12">
    <location>
        <begin position="497"/>
        <end position="582"/>
    </location>
</feature>
<dbReference type="GO" id="GO:0004252">
    <property type="term" value="F:serine-type endopeptidase activity"/>
    <property type="evidence" value="ECO:0007669"/>
    <property type="project" value="InterPro"/>
</dbReference>
<evidence type="ECO:0000256" key="9">
    <source>
        <dbReference type="ARBA" id="ARBA00022989"/>
    </source>
</evidence>
<reference evidence="15" key="1">
    <citation type="journal article" date="2022" name="Res Sq">
        <title>Complete genome sequence of mimosa mosaic virus, a new sobemovirus infecting Mimosa sensitiva L.</title>
        <authorList>
            <person name="Kauffmann C.M."/>
            <person name="Boari Ad.J."/>
            <person name="Silva J.M.F."/>
            <person name="Blawid R."/>
            <person name="Nagata T."/>
        </authorList>
    </citation>
    <scope>NUCLEOTIDE SEQUENCE</scope>
    <source>
        <strain evidence="15">BRPA</strain>
    </source>
</reference>
<keyword evidence="16" id="KW-1185">Reference proteome</keyword>
<evidence type="ECO:0000256" key="4">
    <source>
        <dbReference type="ARBA" id="ARBA00022692"/>
    </source>
</evidence>
<keyword evidence="5" id="KW-0688">Ribosomal frameshifting</keyword>
<name>A0AA95EDC0_9VIRU</name>
<keyword evidence="7" id="KW-0720">Serine protease</keyword>
<dbReference type="GO" id="GO:0075523">
    <property type="term" value="P:viral translational frameshifting"/>
    <property type="evidence" value="ECO:0007669"/>
    <property type="project" value="UniProtKB-KW"/>
</dbReference>
<evidence type="ECO:0000256" key="11">
    <source>
        <dbReference type="ARBA" id="ARBA00029410"/>
    </source>
</evidence>
<dbReference type="GO" id="GO:0006508">
    <property type="term" value="P:proteolysis"/>
    <property type="evidence" value="ECO:0007669"/>
    <property type="project" value="UniProtKB-KW"/>
</dbReference>
<keyword evidence="4 13" id="KW-0812">Transmembrane</keyword>
<evidence type="ECO:0000256" key="5">
    <source>
        <dbReference type="ARBA" id="ARBA00022758"/>
    </source>
</evidence>
<keyword evidence="6" id="KW-0378">Hydrolase</keyword>
<feature type="region of interest" description="Disordered" evidence="12">
    <location>
        <begin position="418"/>
        <end position="451"/>
    </location>
</feature>
<organism evidence="15 16">
    <name type="scientific">Mimosa mosaic virus</name>
    <dbReference type="NCBI Taxonomy" id="3018030"/>
    <lineage>
        <taxon>Viruses</taxon>
        <taxon>Riboviria</taxon>
        <taxon>Orthornavirae</taxon>
        <taxon>Pisuviricota</taxon>
        <taxon>Pisoniviricetes</taxon>
        <taxon>Sobelivirales</taxon>
        <taxon>Solemoviridae</taxon>
        <taxon>Sobemovirus</taxon>
        <taxon>Sobemovirus MIMMV</taxon>
    </lineage>
</organism>
<feature type="compositionally biased region" description="Basic residues" evidence="12">
    <location>
        <begin position="553"/>
        <end position="562"/>
    </location>
</feature>
<evidence type="ECO:0000313" key="15">
    <source>
        <dbReference type="EMBL" id="WBG54468.1"/>
    </source>
</evidence>
<evidence type="ECO:0000256" key="2">
    <source>
        <dbReference type="ARBA" id="ARBA00022520"/>
    </source>
</evidence>
<dbReference type="EMBL" id="OP456085">
    <property type="protein sequence ID" value="WBG54468.1"/>
    <property type="molecule type" value="Genomic_RNA"/>
</dbReference>
<dbReference type="InterPro" id="IPR000382">
    <property type="entry name" value="Peptidase_S39B_luteovirus"/>
</dbReference>
<evidence type="ECO:0000256" key="1">
    <source>
        <dbReference type="ARBA" id="ARBA00004301"/>
    </source>
</evidence>
<dbReference type="Pfam" id="PF02122">
    <property type="entry name" value="Peptidase_S39"/>
    <property type="match status" value="1"/>
</dbReference>
<evidence type="ECO:0000256" key="6">
    <source>
        <dbReference type="ARBA" id="ARBA00022801"/>
    </source>
</evidence>
<evidence type="ECO:0000256" key="13">
    <source>
        <dbReference type="SAM" id="Phobius"/>
    </source>
</evidence>
<sequence>MLKLQDYLAIQWLSICVLIVLNSVLSHGSPGAIMVPFAVLAISATCLWWILRFTAWCYTYMSVRLKPEQVSQRVILKPAGKVYLDPAHGMMLQATHPETGQALEILLEPEWWRFVPSTSRVNMNEKDETAVLGSTYSVVDPGKEPKSLVLLKNGATTVGAGCRIKFMGKDYLLTAAHVWYRPQGICELCKGGRAIPIDPSWKVAYSCAQPPVDFVLVEVPSPVWSKLEVGCAKVSPWRSPIFATAFGGDNSLKLLSAHGKVDQEMGNGLRLTHFCATAQGFSGTPLYTENGVIGMHLGYKELGRSNRAFNVGACLQILQAHLTTDETTMPVIGFRELDDISDREGDYDTYLIEPLGELKVRNKEFIWLEKWEERQRAAGRDLWHEAEDEMDDADYEKLLREVKGYSLATNETVLDSEPLNFLKDGERPLPPFELSGSTDSSKVQQKSQKKECLSSELESRVSSLEKLLEKSLQQTLSMQAQFSQSLANLAGQIEGLQQSARRSSSKLEDSKSPPVQRASKKHVKPSSSSTPAQPSSPVLEAKSGIGKQSSQQPRRRRSRRKSTSQPAPASLVQPLAARTTPS</sequence>
<dbReference type="SUPFAM" id="SSF50494">
    <property type="entry name" value="Trypsin-like serine proteases"/>
    <property type="match status" value="1"/>
</dbReference>
<evidence type="ECO:0000259" key="14">
    <source>
        <dbReference type="PROSITE" id="PS51868"/>
    </source>
</evidence>
<dbReference type="PROSITE" id="PS51868">
    <property type="entry name" value="PEPTIDASE_S39"/>
    <property type="match status" value="1"/>
</dbReference>
<evidence type="ECO:0000256" key="7">
    <source>
        <dbReference type="ARBA" id="ARBA00022825"/>
    </source>
</evidence>
<keyword evidence="3" id="KW-0645">Protease</keyword>
<evidence type="ECO:0000313" key="16">
    <source>
        <dbReference type="Proteomes" id="UP001182667"/>
    </source>
</evidence>
<evidence type="ECO:0000256" key="10">
    <source>
        <dbReference type="ARBA" id="ARBA00023136"/>
    </source>
</evidence>
<accession>A0AA95EDC0</accession>
<feature type="compositionally biased region" description="Low complexity" evidence="12">
    <location>
        <begin position="525"/>
        <end position="537"/>
    </location>
</feature>
<gene>
    <name evidence="15" type="primary">P2a</name>
</gene>
<dbReference type="Proteomes" id="UP001182667">
    <property type="component" value="Segment"/>
</dbReference>
<protein>
    <submittedName>
        <fullName evidence="15">P2a</fullName>
    </submittedName>
</protein>
<comment type="subcellular location">
    <subcellularLocation>
        <location evidence="1">Host membrane</location>
        <topology evidence="1">Multi-pass membrane protein</topology>
    </subcellularLocation>
</comment>
<proteinExistence type="predicted"/>
<evidence type="ECO:0000256" key="12">
    <source>
        <dbReference type="SAM" id="MobiDB-lite"/>
    </source>
</evidence>
<keyword evidence="10 13" id="KW-0472">Membrane</keyword>
<feature type="transmembrane region" description="Helical" evidence="13">
    <location>
        <begin position="31"/>
        <end position="51"/>
    </location>
</feature>
<feature type="domain" description="Peptidase S39" evidence="14">
    <location>
        <begin position="131"/>
        <end position="330"/>
    </location>
</feature>
<dbReference type="GO" id="GO:0016020">
    <property type="term" value="C:membrane"/>
    <property type="evidence" value="ECO:0007669"/>
    <property type="project" value="InterPro"/>
</dbReference>
<dbReference type="GO" id="GO:0033644">
    <property type="term" value="C:host cell membrane"/>
    <property type="evidence" value="ECO:0007669"/>
    <property type="project" value="UniProtKB-SubCell"/>
</dbReference>
<keyword evidence="2" id="KW-0191">Covalent protein-RNA linkage</keyword>